<dbReference type="Proteomes" id="UP001186159">
    <property type="component" value="Unassembled WGS sequence"/>
</dbReference>
<evidence type="ECO:0000313" key="2">
    <source>
        <dbReference type="EMBL" id="MDV2618273.1"/>
    </source>
</evidence>
<feature type="region of interest" description="Disordered" evidence="1">
    <location>
        <begin position="125"/>
        <end position="210"/>
    </location>
</feature>
<feature type="compositionally biased region" description="Basic and acidic residues" evidence="1">
    <location>
        <begin position="163"/>
        <end position="172"/>
    </location>
</feature>
<name>A0ABD5GM34_9LACT</name>
<reference evidence="2 3" key="1">
    <citation type="submission" date="2023-10" db="EMBL/GenBank/DDBJ databases">
        <title>Production of high quality cheese from raw caw milk (raw cheese).</title>
        <authorList>
            <person name="Samouris G."/>
        </authorList>
    </citation>
    <scope>NUCLEOTIDE SEQUENCE [LARGE SCALE GENOMIC DNA]</scope>
    <source>
        <strain evidence="2 3">MRS-5</strain>
    </source>
</reference>
<feature type="compositionally biased region" description="Basic and acidic residues" evidence="1">
    <location>
        <begin position="186"/>
        <end position="208"/>
    </location>
</feature>
<sequence>MQYTKEFKAALKIKLEEHEGDYAYQAIFREALDFLEEHEDLVVFDGSITDRQQSSIIEPTNLSHPKNSINEPTSNGKSSTPHLQLDFSNLENMAKEVLEMEVPETPNLEIKPVSTTVELQELEDIKATPEAQSAKIQPPKATTNPSRTKELIKRQARPVPPVDADKRGKALNESKVGVVSSQERSTQPHKDEINPEKTEQSEEDEKKLRMAALIAEKRKQAALEEEDDDE</sequence>
<dbReference type="RefSeq" id="WP_317070680.1">
    <property type="nucleotide sequence ID" value="NZ_JAWHVN010000024.1"/>
</dbReference>
<evidence type="ECO:0000313" key="3">
    <source>
        <dbReference type="Proteomes" id="UP001186159"/>
    </source>
</evidence>
<gene>
    <name evidence="2" type="ORF">RZO27_03890</name>
</gene>
<protein>
    <submittedName>
        <fullName evidence="2">Uncharacterized protein</fullName>
    </submittedName>
</protein>
<organism evidence="2 3">
    <name type="scientific">Lactococcus lactis</name>
    <dbReference type="NCBI Taxonomy" id="1358"/>
    <lineage>
        <taxon>Bacteria</taxon>
        <taxon>Bacillati</taxon>
        <taxon>Bacillota</taxon>
        <taxon>Bacilli</taxon>
        <taxon>Lactobacillales</taxon>
        <taxon>Streptococcaceae</taxon>
        <taxon>Lactococcus</taxon>
    </lineage>
</organism>
<comment type="caution">
    <text evidence="2">The sequence shown here is derived from an EMBL/GenBank/DDBJ whole genome shotgun (WGS) entry which is preliminary data.</text>
</comment>
<feature type="region of interest" description="Disordered" evidence="1">
    <location>
        <begin position="56"/>
        <end position="82"/>
    </location>
</feature>
<feature type="compositionally biased region" description="Polar residues" evidence="1">
    <location>
        <begin position="130"/>
        <end position="146"/>
    </location>
</feature>
<proteinExistence type="predicted"/>
<evidence type="ECO:0000256" key="1">
    <source>
        <dbReference type="SAM" id="MobiDB-lite"/>
    </source>
</evidence>
<dbReference type="AlphaFoldDB" id="A0ABD5GM34"/>
<dbReference type="EMBL" id="JAWHVN010000024">
    <property type="protein sequence ID" value="MDV2618273.1"/>
    <property type="molecule type" value="Genomic_DNA"/>
</dbReference>
<accession>A0ABD5GM34</accession>